<sequence>MLSSRFRAVKPFDATEGMASSLGKRKTPTELRLEQAKRHQSSKAGEQDDNADTQGFVVRQRDAVLPSRASDDSRVADANGAIDPGEKLRFRPLRSHKDTSSVSQHEANLNEASIPGKGVSDSIALFARYKNSAPSNGSTMAGTQRDGARKDDSSSMGEEKMKGLYDCTFRDVRDISNSQSLLKAESSIDMIEALKKLAPRKALGPFDINASASLPTDLRDDLRDQFAADNAASTRVSIVSRSGLATTSGPAEDAQAWLPMKGSIAPLDLSLKLLARFSSPDSLHWCHRLSSNTQCHGVQEFTQGLQGVSCKVQPVASSGKSVDEEKLGSTFWNSLHSWIHPQSPLPPAVLSVISSAAARGGEAEVQFLSKRHRAWEAAFRSLYYTFRSQTCSLFYVCMQQFVAMFVGGGVGGRSRNACTAYLTRSTRGVRQVLLEHDIKFSMPFSASGEPTTTVEDLQDLLEFEKSNPGQTRLVNERAASDNGPQSMLCFEGFSNVHRLYDFLLNHRSLISSTAAMDVPVLYAPTAFDNASLSVPEVTCKQLQRTDGSTKPQICNGTKNVSLKCTETTSNTSYTMDIRGSFLPPWVIVRLCSVLQESQPLGFSVRFATEPLTEGLNTVQEGLADDSKPSNFKNLFSRLNGITNRDIVSETKSESSPGPLSEFRHSSGIGTAVVKELKYEGGSYKAVLAPLQLANAY</sequence>
<evidence type="ECO:0000313" key="7">
    <source>
        <dbReference type="Proteomes" id="UP000822688"/>
    </source>
</evidence>
<feature type="region of interest" description="Disordered" evidence="5">
    <location>
        <begin position="132"/>
        <end position="159"/>
    </location>
</feature>
<organism evidence="6 7">
    <name type="scientific">Ceratodon purpureus</name>
    <name type="common">Fire moss</name>
    <name type="synonym">Dicranum purpureum</name>
    <dbReference type="NCBI Taxonomy" id="3225"/>
    <lineage>
        <taxon>Eukaryota</taxon>
        <taxon>Viridiplantae</taxon>
        <taxon>Streptophyta</taxon>
        <taxon>Embryophyta</taxon>
        <taxon>Bryophyta</taxon>
        <taxon>Bryophytina</taxon>
        <taxon>Bryopsida</taxon>
        <taxon>Dicranidae</taxon>
        <taxon>Pseudoditrichales</taxon>
        <taxon>Ditrichaceae</taxon>
        <taxon>Ceratodon</taxon>
    </lineage>
</organism>
<comment type="caution">
    <text evidence="6">The sequence shown here is derived from an EMBL/GenBank/DDBJ whole genome shotgun (WGS) entry which is preliminary data.</text>
</comment>
<proteinExistence type="inferred from homology"/>
<comment type="subcellular location">
    <subcellularLocation>
        <location evidence="1">Nucleus</location>
    </subcellularLocation>
</comment>
<accession>A0A8T0I8W0</accession>
<name>A0A8T0I8W0_CERPU</name>
<dbReference type="PANTHER" id="PTHR12972:SF0">
    <property type="entry name" value="PROTEIN DOWNSTREAM NEIGHBOR OF SON"/>
    <property type="match status" value="1"/>
</dbReference>
<evidence type="ECO:0008006" key="8">
    <source>
        <dbReference type="Google" id="ProtNLM"/>
    </source>
</evidence>
<evidence type="ECO:0000256" key="2">
    <source>
        <dbReference type="ARBA" id="ARBA00022473"/>
    </source>
</evidence>
<gene>
    <name evidence="6" type="ORF">KC19_4G056700</name>
</gene>
<reference evidence="6" key="1">
    <citation type="submission" date="2020-06" db="EMBL/GenBank/DDBJ databases">
        <title>WGS assembly of Ceratodon purpureus strain R40.</title>
        <authorList>
            <person name="Carey S.B."/>
            <person name="Jenkins J."/>
            <person name="Shu S."/>
            <person name="Lovell J.T."/>
            <person name="Sreedasyam A."/>
            <person name="Maumus F."/>
            <person name="Tiley G.P."/>
            <person name="Fernandez-Pozo N."/>
            <person name="Barry K."/>
            <person name="Chen C."/>
            <person name="Wang M."/>
            <person name="Lipzen A."/>
            <person name="Daum C."/>
            <person name="Saski C.A."/>
            <person name="Payton A.C."/>
            <person name="Mcbreen J.C."/>
            <person name="Conrad R.E."/>
            <person name="Kollar L.M."/>
            <person name="Olsson S."/>
            <person name="Huttunen S."/>
            <person name="Landis J.B."/>
            <person name="Wickett N.J."/>
            <person name="Johnson M.G."/>
            <person name="Rensing S.A."/>
            <person name="Grimwood J."/>
            <person name="Schmutz J."/>
            <person name="Mcdaniel S.F."/>
        </authorList>
    </citation>
    <scope>NUCLEOTIDE SEQUENCE</scope>
    <source>
        <strain evidence="6">R40</strain>
    </source>
</reference>
<dbReference type="PANTHER" id="PTHR12972">
    <property type="entry name" value="DOWNSTREAM NEIGHBOR OF SON"/>
    <property type="match status" value="1"/>
</dbReference>
<dbReference type="GO" id="GO:0033260">
    <property type="term" value="P:nuclear DNA replication"/>
    <property type="evidence" value="ECO:0007669"/>
    <property type="project" value="TreeGrafter"/>
</dbReference>
<comment type="similarity">
    <text evidence="4">Belongs to the DONSON family.</text>
</comment>
<protein>
    <recommendedName>
        <fullName evidence="8">Protein downstream neighbor of Son</fullName>
    </recommendedName>
</protein>
<dbReference type="InterPro" id="IPR024861">
    <property type="entry name" value="Donson"/>
</dbReference>
<evidence type="ECO:0000256" key="5">
    <source>
        <dbReference type="SAM" id="MobiDB-lite"/>
    </source>
</evidence>
<feature type="region of interest" description="Disordered" evidence="5">
    <location>
        <begin position="1"/>
        <end position="114"/>
    </location>
</feature>
<keyword evidence="3" id="KW-0539">Nucleus</keyword>
<feature type="compositionally biased region" description="Basic and acidic residues" evidence="5">
    <location>
        <begin position="146"/>
        <end position="159"/>
    </location>
</feature>
<dbReference type="EMBL" id="CM026424">
    <property type="protein sequence ID" value="KAG0578883.1"/>
    <property type="molecule type" value="Genomic_DNA"/>
</dbReference>
<dbReference type="Proteomes" id="UP000822688">
    <property type="component" value="Chromosome 4"/>
</dbReference>
<dbReference type="AlphaFoldDB" id="A0A8T0I8W0"/>
<evidence type="ECO:0000256" key="1">
    <source>
        <dbReference type="ARBA" id="ARBA00004123"/>
    </source>
</evidence>
<evidence type="ECO:0000256" key="3">
    <source>
        <dbReference type="ARBA" id="ARBA00023242"/>
    </source>
</evidence>
<feature type="compositionally biased region" description="Polar residues" evidence="5">
    <location>
        <begin position="100"/>
        <end position="111"/>
    </location>
</feature>
<keyword evidence="2" id="KW-0217">Developmental protein</keyword>
<keyword evidence="7" id="KW-1185">Reference proteome</keyword>
<dbReference type="GO" id="GO:0005634">
    <property type="term" value="C:nucleus"/>
    <property type="evidence" value="ECO:0007669"/>
    <property type="project" value="UniProtKB-SubCell"/>
</dbReference>
<evidence type="ECO:0000256" key="4">
    <source>
        <dbReference type="ARBA" id="ARBA00025806"/>
    </source>
</evidence>
<feature type="compositionally biased region" description="Polar residues" evidence="5">
    <location>
        <begin position="132"/>
        <end position="142"/>
    </location>
</feature>
<evidence type="ECO:0000313" key="6">
    <source>
        <dbReference type="EMBL" id="KAG0578883.1"/>
    </source>
</evidence>
<dbReference type="PRINTS" id="PR02064">
    <property type="entry name" value="DONSON"/>
</dbReference>
<feature type="compositionally biased region" description="Basic and acidic residues" evidence="5">
    <location>
        <begin position="84"/>
        <end position="99"/>
    </location>
</feature>
<feature type="compositionally biased region" description="Basic and acidic residues" evidence="5">
    <location>
        <begin position="27"/>
        <end position="37"/>
    </location>
</feature>